<keyword evidence="2" id="KW-0547">Nucleotide-binding</keyword>
<dbReference type="Proteomes" id="UP000176604">
    <property type="component" value="Unassembled WGS sequence"/>
</dbReference>
<evidence type="ECO:0000256" key="2">
    <source>
        <dbReference type="ARBA" id="ARBA00022741"/>
    </source>
</evidence>
<dbReference type="STRING" id="1802397.A3J43_04225"/>
<dbReference type="GO" id="GO:0016887">
    <property type="term" value="F:ATP hydrolysis activity"/>
    <property type="evidence" value="ECO:0007669"/>
    <property type="project" value="TreeGrafter"/>
</dbReference>
<dbReference type="SUPFAM" id="SSF52540">
    <property type="entry name" value="P-loop containing nucleoside triphosphate hydrolases"/>
    <property type="match status" value="1"/>
</dbReference>
<reference evidence="5 6" key="1">
    <citation type="journal article" date="2016" name="Nat. Commun.">
        <title>Thousands of microbial genomes shed light on interconnected biogeochemical processes in an aquifer system.</title>
        <authorList>
            <person name="Anantharaman K."/>
            <person name="Brown C.T."/>
            <person name="Hug L.A."/>
            <person name="Sharon I."/>
            <person name="Castelle C.J."/>
            <person name="Probst A.J."/>
            <person name="Thomas B.C."/>
            <person name="Singh A."/>
            <person name="Wilkins M.J."/>
            <person name="Karaoz U."/>
            <person name="Brodie E.L."/>
            <person name="Williams K.H."/>
            <person name="Hubbard S.S."/>
            <person name="Banfield J.F."/>
        </authorList>
    </citation>
    <scope>NUCLEOTIDE SEQUENCE [LARGE SCALE GENOMIC DNA]</scope>
</reference>
<dbReference type="Gene3D" id="3.40.50.300">
    <property type="entry name" value="P-loop containing nucleotide triphosphate hydrolases"/>
    <property type="match status" value="1"/>
</dbReference>
<dbReference type="GO" id="GO:0005524">
    <property type="term" value="F:ATP binding"/>
    <property type="evidence" value="ECO:0007669"/>
    <property type="project" value="UniProtKB-KW"/>
</dbReference>
<evidence type="ECO:0000259" key="4">
    <source>
        <dbReference type="PROSITE" id="PS00662"/>
    </source>
</evidence>
<dbReference type="PANTHER" id="PTHR30258:SF2">
    <property type="entry name" value="COMG OPERON PROTEIN 1"/>
    <property type="match status" value="1"/>
</dbReference>
<dbReference type="InterPro" id="IPR003593">
    <property type="entry name" value="AAA+_ATPase"/>
</dbReference>
<name>A0A1F7UFJ9_9BACT</name>
<dbReference type="InterPro" id="IPR027417">
    <property type="entry name" value="P-loop_NTPase"/>
</dbReference>
<organism evidence="5 6">
    <name type="scientific">Candidatus Uhrbacteria bacterium RIFCSPHIGHO2_12_FULL_54_23</name>
    <dbReference type="NCBI Taxonomy" id="1802397"/>
    <lineage>
        <taxon>Bacteria</taxon>
        <taxon>Candidatus Uhriibacteriota</taxon>
    </lineage>
</organism>
<dbReference type="Pfam" id="PF00437">
    <property type="entry name" value="T2SSE"/>
    <property type="match status" value="1"/>
</dbReference>
<feature type="domain" description="Bacterial type II secretion system protein E" evidence="4">
    <location>
        <begin position="240"/>
        <end position="254"/>
    </location>
</feature>
<dbReference type="AlphaFoldDB" id="A0A1F7UFJ9"/>
<dbReference type="FunFam" id="3.40.50.300:FF:000398">
    <property type="entry name" value="Type IV pilus assembly ATPase PilB"/>
    <property type="match status" value="1"/>
</dbReference>
<evidence type="ECO:0000313" key="5">
    <source>
        <dbReference type="EMBL" id="OGL77042.1"/>
    </source>
</evidence>
<comment type="similarity">
    <text evidence="1">Belongs to the GSP E family.</text>
</comment>
<keyword evidence="3" id="KW-0067">ATP-binding</keyword>
<dbReference type="InterPro" id="IPR001482">
    <property type="entry name" value="T2SS/T4SS_dom"/>
</dbReference>
<accession>A0A1F7UFJ9</accession>
<dbReference type="EMBL" id="MGEF01000067">
    <property type="protein sequence ID" value="OGL77042.1"/>
    <property type="molecule type" value="Genomic_DNA"/>
</dbReference>
<dbReference type="CDD" id="cd01129">
    <property type="entry name" value="PulE-GspE-like"/>
    <property type="match status" value="1"/>
</dbReference>
<proteinExistence type="inferred from homology"/>
<sequence>MPKVYIPPHGVEIPEETLRKFSASLTRVTDLTAKFSEVSLTDLVVLLMAASIVADASDVHIEAEEQQVTVRFRIDGILHTVASIDRERYRALITRLKLLSNLKINVEDRPQDGHVVLHLSGERVDVRVSCLPTAHGESVVMRLLRGNAVQLSFDDLGLGAALEAALKRAIARPNGMMVVCGPTGSGKTTTLYAILKTLNTADTKIITIEDPIEYQIEGINQSQVDPAHNYTFATGLRSIVRQDPDVILIGEIRDLETADIALQSALTGHLVFSTLHTNDAAGAIPRFLSMGAKPYLLAPALNDVLAQRLVRLVCTSCKQPTLLSPEYAEQVKNALASLPPPAAKDAGVDIAKPSFVTAKGCEACQEIGYKGRVGIYELLTMNPDIERIILSGAISEYQIRDIAQKQGMITMLQDGILKAMAGITTLEEVFRVVQ</sequence>
<dbReference type="PANTHER" id="PTHR30258">
    <property type="entry name" value="TYPE II SECRETION SYSTEM PROTEIN GSPE-RELATED"/>
    <property type="match status" value="1"/>
</dbReference>
<gene>
    <name evidence="5" type="ORF">A3J43_04225</name>
</gene>
<dbReference type="GO" id="GO:0005886">
    <property type="term" value="C:plasma membrane"/>
    <property type="evidence" value="ECO:0007669"/>
    <property type="project" value="TreeGrafter"/>
</dbReference>
<dbReference type="PROSITE" id="PS00662">
    <property type="entry name" value="T2SP_E"/>
    <property type="match status" value="1"/>
</dbReference>
<protein>
    <recommendedName>
        <fullName evidence="4">Bacterial type II secretion system protein E domain-containing protein</fullName>
    </recommendedName>
</protein>
<dbReference type="SMART" id="SM00382">
    <property type="entry name" value="AAA"/>
    <property type="match status" value="1"/>
</dbReference>
<evidence type="ECO:0000256" key="1">
    <source>
        <dbReference type="ARBA" id="ARBA00006611"/>
    </source>
</evidence>
<evidence type="ECO:0000313" key="6">
    <source>
        <dbReference type="Proteomes" id="UP000176604"/>
    </source>
</evidence>
<comment type="caution">
    <text evidence="5">The sequence shown here is derived from an EMBL/GenBank/DDBJ whole genome shotgun (WGS) entry which is preliminary data.</text>
</comment>
<evidence type="ECO:0000256" key="3">
    <source>
        <dbReference type="ARBA" id="ARBA00022840"/>
    </source>
</evidence>
<dbReference type="Gene3D" id="3.30.450.90">
    <property type="match status" value="1"/>
</dbReference>